<dbReference type="EMBL" id="CP013244">
    <property type="protein sequence ID" value="ANP45710.1"/>
    <property type="molecule type" value="Genomic_DNA"/>
</dbReference>
<dbReference type="InterPro" id="IPR013324">
    <property type="entry name" value="RNA_pol_sigma_r3/r4-like"/>
</dbReference>
<feature type="domain" description="PhyR sigma2" evidence="6">
    <location>
        <begin position="14"/>
        <end position="65"/>
    </location>
</feature>
<evidence type="ECO:0000313" key="8">
    <source>
        <dbReference type="Proteomes" id="UP000092498"/>
    </source>
</evidence>
<evidence type="ECO:0000256" key="3">
    <source>
        <dbReference type="ARBA" id="ARBA00023082"/>
    </source>
</evidence>
<dbReference type="InterPro" id="IPR013249">
    <property type="entry name" value="RNA_pol_sigma70_r4_t2"/>
</dbReference>
<evidence type="ECO:0000259" key="5">
    <source>
        <dbReference type="Pfam" id="PF08281"/>
    </source>
</evidence>
<dbReference type="Gene3D" id="1.10.10.10">
    <property type="entry name" value="Winged helix-like DNA-binding domain superfamily/Winged helix DNA-binding domain"/>
    <property type="match status" value="1"/>
</dbReference>
<protein>
    <recommendedName>
        <fullName evidence="9">RNA polymerase subunit sigma-70</fullName>
    </recommendedName>
</protein>
<feature type="domain" description="RNA polymerase sigma factor 70 region 4 type 2" evidence="5">
    <location>
        <begin position="106"/>
        <end position="157"/>
    </location>
</feature>
<dbReference type="GO" id="GO:0003677">
    <property type="term" value="F:DNA binding"/>
    <property type="evidence" value="ECO:0007669"/>
    <property type="project" value="InterPro"/>
</dbReference>
<dbReference type="SUPFAM" id="SSF88946">
    <property type="entry name" value="Sigma2 domain of RNA polymerase sigma factors"/>
    <property type="match status" value="1"/>
</dbReference>
<evidence type="ECO:0008006" key="9">
    <source>
        <dbReference type="Google" id="ProtNLM"/>
    </source>
</evidence>
<dbReference type="Pfam" id="PF08281">
    <property type="entry name" value="Sigma70_r4_2"/>
    <property type="match status" value="1"/>
</dbReference>
<dbReference type="InParanoid" id="A0A1B1AGN1"/>
<evidence type="ECO:0000256" key="1">
    <source>
        <dbReference type="ARBA" id="ARBA00010641"/>
    </source>
</evidence>
<keyword evidence="3" id="KW-0731">Sigma factor</keyword>
<comment type="similarity">
    <text evidence="1">Belongs to the sigma-70 factor family. ECF subfamily.</text>
</comment>
<proteinExistence type="inferred from homology"/>
<dbReference type="PANTHER" id="PTHR43133:SF25">
    <property type="entry name" value="RNA POLYMERASE SIGMA FACTOR RFAY-RELATED"/>
    <property type="match status" value="1"/>
</dbReference>
<evidence type="ECO:0000259" key="6">
    <source>
        <dbReference type="Pfam" id="PF22029"/>
    </source>
</evidence>
<evidence type="ECO:0000313" key="7">
    <source>
        <dbReference type="EMBL" id="ANP45710.1"/>
    </source>
</evidence>
<dbReference type="Pfam" id="PF22029">
    <property type="entry name" value="PhyR_sigma2"/>
    <property type="match status" value="1"/>
</dbReference>
<dbReference type="OrthoDB" id="9797134at2"/>
<dbReference type="NCBIfam" id="TIGR02937">
    <property type="entry name" value="sigma70-ECF"/>
    <property type="match status" value="1"/>
</dbReference>
<dbReference type="PANTHER" id="PTHR43133">
    <property type="entry name" value="RNA POLYMERASE ECF-TYPE SIGMA FACTO"/>
    <property type="match status" value="1"/>
</dbReference>
<evidence type="ECO:0000256" key="4">
    <source>
        <dbReference type="ARBA" id="ARBA00023163"/>
    </source>
</evidence>
<organism evidence="7 8">
    <name type="scientific">Candidatus Viadribacter manganicus</name>
    <dbReference type="NCBI Taxonomy" id="1759059"/>
    <lineage>
        <taxon>Bacteria</taxon>
        <taxon>Pseudomonadati</taxon>
        <taxon>Pseudomonadota</taxon>
        <taxon>Alphaproteobacteria</taxon>
        <taxon>Hyphomonadales</taxon>
        <taxon>Hyphomonadaceae</taxon>
        <taxon>Candidatus Viadribacter</taxon>
    </lineage>
</organism>
<dbReference type="InterPro" id="IPR013325">
    <property type="entry name" value="RNA_pol_sigma_r2"/>
</dbReference>
<dbReference type="InterPro" id="IPR014284">
    <property type="entry name" value="RNA_pol_sigma-70_dom"/>
</dbReference>
<sequence length="173" mass="19775">MSEDNLAFRKELVSLLPRLRRFALALAGRTDLAEDLLHSALERALRNWSGFQADRRLDSWMFKIMQNSWVDMRRAEARSPTQPFEDLDFEGEDGRQTIEQRDEMRAARAAFANLAEEHRTVLALVVFEGLTYVEVSEALSIPLGTVMSRLSRARSAMAALMQRATFAKVKKQN</sequence>
<dbReference type="AlphaFoldDB" id="A0A1B1AGN1"/>
<dbReference type="InterPro" id="IPR039425">
    <property type="entry name" value="RNA_pol_sigma-70-like"/>
</dbReference>
<dbReference type="FunCoup" id="A0A1B1AGN1">
    <property type="interactions" value="118"/>
</dbReference>
<dbReference type="Proteomes" id="UP000092498">
    <property type="component" value="Chromosome"/>
</dbReference>
<keyword evidence="2" id="KW-0805">Transcription regulation</keyword>
<name>A0A1B1AGN1_9PROT</name>
<dbReference type="STRING" id="1759059.ATE48_07155"/>
<dbReference type="Gene3D" id="1.10.1740.10">
    <property type="match status" value="1"/>
</dbReference>
<dbReference type="RefSeq" id="WP_066769483.1">
    <property type="nucleotide sequence ID" value="NZ_CP013244.1"/>
</dbReference>
<keyword evidence="4" id="KW-0804">Transcription</keyword>
<dbReference type="InterPro" id="IPR053866">
    <property type="entry name" value="PhyR_sigma2"/>
</dbReference>
<reference evidence="7 8" key="1">
    <citation type="submission" date="2015-11" db="EMBL/GenBank/DDBJ databases">
        <title>Whole-Genome Sequence of Candidatus Oderbacter manganicum from the National Park Lower Oder Valley, Germany.</title>
        <authorList>
            <person name="Braun B."/>
            <person name="Liere K."/>
            <person name="Szewzyk U."/>
        </authorList>
    </citation>
    <scope>NUCLEOTIDE SEQUENCE [LARGE SCALE GENOMIC DNA]</scope>
    <source>
        <strain evidence="7 8">OTSz_A_272</strain>
    </source>
</reference>
<gene>
    <name evidence="7" type="ORF">ATE48_07155</name>
</gene>
<dbReference type="CDD" id="cd06171">
    <property type="entry name" value="Sigma70_r4"/>
    <property type="match status" value="1"/>
</dbReference>
<evidence type="ECO:0000256" key="2">
    <source>
        <dbReference type="ARBA" id="ARBA00023015"/>
    </source>
</evidence>
<dbReference type="InterPro" id="IPR036388">
    <property type="entry name" value="WH-like_DNA-bd_sf"/>
</dbReference>
<accession>A0A1B1AGN1</accession>
<keyword evidence="8" id="KW-1185">Reference proteome</keyword>
<dbReference type="SUPFAM" id="SSF88659">
    <property type="entry name" value="Sigma3 and sigma4 domains of RNA polymerase sigma factors"/>
    <property type="match status" value="1"/>
</dbReference>
<dbReference type="GO" id="GO:0016987">
    <property type="term" value="F:sigma factor activity"/>
    <property type="evidence" value="ECO:0007669"/>
    <property type="project" value="UniProtKB-KW"/>
</dbReference>
<dbReference type="KEGG" id="cbot:ATE48_07155"/>
<dbReference type="GO" id="GO:0006352">
    <property type="term" value="P:DNA-templated transcription initiation"/>
    <property type="evidence" value="ECO:0007669"/>
    <property type="project" value="InterPro"/>
</dbReference>